<reference evidence="1 2" key="1">
    <citation type="submission" date="2011-08" db="EMBL/GenBank/DDBJ databases">
        <authorList>
            <person name="Weinstock G."/>
            <person name="Sodergren E."/>
            <person name="Clifton S."/>
            <person name="Fulton L."/>
            <person name="Fulton B."/>
            <person name="Courtney L."/>
            <person name="Fronick C."/>
            <person name="Harrison M."/>
            <person name="Strong C."/>
            <person name="Farmer C."/>
            <person name="Delahaunty K."/>
            <person name="Markovic C."/>
            <person name="Hall O."/>
            <person name="Minx P."/>
            <person name="Tomlinson C."/>
            <person name="Mitreva M."/>
            <person name="Hou S."/>
            <person name="Chen J."/>
            <person name="Wollam A."/>
            <person name="Pepin K.H."/>
            <person name="Johnson M."/>
            <person name="Bhonagiri V."/>
            <person name="Zhang X."/>
            <person name="Suruliraj S."/>
            <person name="Warren W."/>
            <person name="Chinwalla A."/>
            <person name="Mardis E.R."/>
            <person name="Wilson R.K."/>
        </authorList>
    </citation>
    <scope>NUCLEOTIDE SEQUENCE [LARGE SCALE GENOMIC DNA]</scope>
    <source>
        <strain evidence="1 2">DP7</strain>
    </source>
</reference>
<organism evidence="1 2">
    <name type="scientific">Desulfitobacterium hafniense DP7</name>
    <dbReference type="NCBI Taxonomy" id="537010"/>
    <lineage>
        <taxon>Bacteria</taxon>
        <taxon>Bacillati</taxon>
        <taxon>Bacillota</taxon>
        <taxon>Clostridia</taxon>
        <taxon>Eubacteriales</taxon>
        <taxon>Desulfitobacteriaceae</taxon>
        <taxon>Desulfitobacterium</taxon>
    </lineage>
</organism>
<name>G9XL39_DESHA</name>
<dbReference type="Proteomes" id="UP000004416">
    <property type="component" value="Unassembled WGS sequence"/>
</dbReference>
<dbReference type="RefSeq" id="WP_005810905.1">
    <property type="nucleotide sequence ID" value="NZ_JH414460.1"/>
</dbReference>
<dbReference type="EMBL" id="AFZX01000040">
    <property type="protein sequence ID" value="EHL07556.1"/>
    <property type="molecule type" value="Genomic_DNA"/>
</dbReference>
<proteinExistence type="predicted"/>
<comment type="caution">
    <text evidence="1">The sequence shown here is derived from an EMBL/GenBank/DDBJ whole genome shotgun (WGS) entry which is preliminary data.</text>
</comment>
<evidence type="ECO:0000313" key="2">
    <source>
        <dbReference type="Proteomes" id="UP000004416"/>
    </source>
</evidence>
<dbReference type="PATRIC" id="fig|537010.4.peg.1557"/>
<sequence length="83" mass="9369">MRRVLTGFSIFALTVVFLGGSFSSAGEVYATELNSTKIASGYGAVSVIHAEETEWYYRVQNGVMEKRLWSITKRVWLTDWMPA</sequence>
<gene>
    <name evidence="1" type="ORF">HMPREF0322_01673</name>
</gene>
<evidence type="ECO:0000313" key="1">
    <source>
        <dbReference type="EMBL" id="EHL07556.1"/>
    </source>
</evidence>
<dbReference type="HOGENOM" id="CLU_2602647_0_0_9"/>
<accession>G9XL39</accession>
<dbReference type="AlphaFoldDB" id="G9XL39"/>
<protein>
    <submittedName>
        <fullName evidence="1">Uncharacterized protein</fullName>
    </submittedName>
</protein>